<evidence type="ECO:0000256" key="3">
    <source>
        <dbReference type="ARBA" id="ARBA00022840"/>
    </source>
</evidence>
<dbReference type="CDD" id="cd01129">
    <property type="entry name" value="PulE-GspE-like"/>
    <property type="match status" value="1"/>
</dbReference>
<dbReference type="SUPFAM" id="SSF52540">
    <property type="entry name" value="P-loop containing nucleoside triphosphate hydrolases"/>
    <property type="match status" value="1"/>
</dbReference>
<dbReference type="RefSeq" id="WP_058376179.1">
    <property type="nucleotide sequence ID" value="NZ_CP013480.3"/>
</dbReference>
<dbReference type="EMBL" id="CP013480">
    <property type="protein sequence ID" value="ALS59240.1"/>
    <property type="molecule type" value="Genomic_DNA"/>
</dbReference>
<dbReference type="Gene3D" id="3.30.450.90">
    <property type="match status" value="1"/>
</dbReference>
<dbReference type="SMART" id="SM00382">
    <property type="entry name" value="AAA"/>
    <property type="match status" value="1"/>
</dbReference>
<keyword evidence="3" id="KW-0067">ATP-binding</keyword>
<dbReference type="PANTHER" id="PTHR30258:SF1">
    <property type="entry name" value="PROTEIN TRANSPORT PROTEIN HOFB HOMOLOG"/>
    <property type="match status" value="1"/>
</dbReference>
<evidence type="ECO:0000313" key="6">
    <source>
        <dbReference type="EMBL" id="ALS59240.1"/>
    </source>
</evidence>
<dbReference type="InterPro" id="IPR003593">
    <property type="entry name" value="AAA+_ATPase"/>
</dbReference>
<keyword evidence="2" id="KW-0547">Nucleotide-binding</keyword>
<organism evidence="6 7">
    <name type="scientific">Pandoraea norimbergensis</name>
    <dbReference type="NCBI Taxonomy" id="93219"/>
    <lineage>
        <taxon>Bacteria</taxon>
        <taxon>Pseudomonadati</taxon>
        <taxon>Pseudomonadota</taxon>
        <taxon>Betaproteobacteria</taxon>
        <taxon>Burkholderiales</taxon>
        <taxon>Burkholderiaceae</taxon>
        <taxon>Pandoraea</taxon>
    </lineage>
</organism>
<dbReference type="InterPro" id="IPR027417">
    <property type="entry name" value="P-loop_NTPase"/>
</dbReference>
<feature type="domain" description="Bacterial type II secretion system protein E" evidence="5">
    <location>
        <begin position="238"/>
        <end position="252"/>
    </location>
</feature>
<dbReference type="PANTHER" id="PTHR30258">
    <property type="entry name" value="TYPE II SECRETION SYSTEM PROTEIN GSPE-RELATED"/>
    <property type="match status" value="1"/>
</dbReference>
<evidence type="ECO:0000259" key="5">
    <source>
        <dbReference type="PROSITE" id="PS00662"/>
    </source>
</evidence>
<proteinExistence type="inferred from homology"/>
<evidence type="ECO:0000313" key="7">
    <source>
        <dbReference type="Proteomes" id="UP000060277"/>
    </source>
</evidence>
<feature type="compositionally biased region" description="Polar residues" evidence="4">
    <location>
        <begin position="1"/>
        <end position="11"/>
    </location>
</feature>
<gene>
    <name evidence="6" type="ORF">AT302_05170</name>
</gene>
<name>A0ABM5WG24_9BURK</name>
<keyword evidence="7" id="KW-1185">Reference proteome</keyword>
<dbReference type="Gene3D" id="3.40.50.300">
    <property type="entry name" value="P-loop containing nucleotide triphosphate hydrolases"/>
    <property type="match status" value="1"/>
</dbReference>
<dbReference type="Pfam" id="PF00437">
    <property type="entry name" value="T2SSE"/>
    <property type="match status" value="1"/>
</dbReference>
<reference evidence="7" key="1">
    <citation type="submission" date="2015-12" db="EMBL/GenBank/DDBJ databases">
        <title>Complete genome sequence of Pandoraea norimbergensis DSM 11628.</title>
        <authorList>
            <person name="Ee R."/>
            <person name="Lim Y.-L."/>
            <person name="Yong D."/>
            <person name="Yin W.-F."/>
            <person name="Chan K.-G."/>
        </authorList>
    </citation>
    <scope>NUCLEOTIDE SEQUENCE [LARGE SCALE GENOMIC DNA]</scope>
    <source>
        <strain evidence="7">DSM 11628</strain>
    </source>
</reference>
<dbReference type="InterPro" id="IPR001482">
    <property type="entry name" value="T2SS/T4SS_dom"/>
</dbReference>
<feature type="region of interest" description="Disordered" evidence="4">
    <location>
        <begin position="318"/>
        <end position="372"/>
    </location>
</feature>
<evidence type="ECO:0000256" key="1">
    <source>
        <dbReference type="ARBA" id="ARBA00006611"/>
    </source>
</evidence>
<comment type="similarity">
    <text evidence="1">Belongs to the GSP E family.</text>
</comment>
<accession>A0ABM5WG24</accession>
<dbReference type="PROSITE" id="PS00662">
    <property type="entry name" value="T2SP_E"/>
    <property type="match status" value="1"/>
</dbReference>
<evidence type="ECO:0000256" key="2">
    <source>
        <dbReference type="ARBA" id="ARBA00022741"/>
    </source>
</evidence>
<evidence type="ECO:0000256" key="4">
    <source>
        <dbReference type="SAM" id="MobiDB-lite"/>
    </source>
</evidence>
<sequence length="450" mass="48466">MSSPIVSTPSRHTPVESRSVEAPVAASFSSSALEANSPLQYLEQMLGEAVRAGASDIHFEPMARRFRIRLRVDGELHEHAEVPVAWRDMLVARLKVLAHLDISEKRLPQDGRMLWREAGEPVECRVSTLPTLYGEKLVVRLLDGAKVPLSLESLGYTPMQYQALARAIGRPHGMILLTGPTGSGKTVSLYSCLRRLNDTTRNIVTIEDPVEIRLPGVTQVNLNERAGLDFSTALRAFLRQDPDVLVIGEIRDAQTASIAVQAAQTGHLVFATVHANDASSTVARLLDLGVAPFNLSSALLLVSAQRLVRRRCPAGCDVATPRGDSSANATSVDRRIGRSDFAGSADASKETPSGSREIAEHGACGEDRDEPQRRHTCMRCHGTGFAGRIGVFQVMPISATQAVNIAQSRSPHELAAQAASEGVMTLREAGLWHAAVGTICQEDVDATTPA</sequence>
<protein>
    <submittedName>
        <fullName evidence="6">Secretion system protein E</fullName>
    </submittedName>
</protein>
<dbReference type="Proteomes" id="UP000060277">
    <property type="component" value="Chromosome"/>
</dbReference>
<feature type="compositionally biased region" description="Basic and acidic residues" evidence="4">
    <location>
        <begin position="357"/>
        <end position="372"/>
    </location>
</feature>
<feature type="region of interest" description="Disordered" evidence="4">
    <location>
        <begin position="1"/>
        <end position="20"/>
    </location>
</feature>